<comment type="caution">
    <text evidence="1">The sequence shown here is derived from an EMBL/GenBank/DDBJ whole genome shotgun (WGS) entry which is preliminary data.</text>
</comment>
<dbReference type="EMBL" id="JARK01001391">
    <property type="protein sequence ID" value="EYC10521.1"/>
    <property type="molecule type" value="Genomic_DNA"/>
</dbReference>
<keyword evidence="2" id="KW-1185">Reference proteome</keyword>
<accession>A0A016U6I8</accession>
<reference evidence="2" key="1">
    <citation type="journal article" date="2015" name="Nat. Genet.">
        <title>The genome and transcriptome of the zoonotic hookworm Ancylostoma ceylanicum identify infection-specific gene families.</title>
        <authorList>
            <person name="Schwarz E.M."/>
            <person name="Hu Y."/>
            <person name="Antoshechkin I."/>
            <person name="Miller M.M."/>
            <person name="Sternberg P.W."/>
            <person name="Aroian R.V."/>
        </authorList>
    </citation>
    <scope>NUCLEOTIDE SEQUENCE</scope>
    <source>
        <strain evidence="2">HY135</strain>
    </source>
</reference>
<dbReference type="Proteomes" id="UP000024635">
    <property type="component" value="Unassembled WGS sequence"/>
</dbReference>
<proteinExistence type="predicted"/>
<gene>
    <name evidence="1" type="primary">Acey_s0055.g2601</name>
    <name evidence="1" type="ORF">Y032_0055g2601</name>
</gene>
<name>A0A016U6I8_9BILA</name>
<evidence type="ECO:0000313" key="1">
    <source>
        <dbReference type="EMBL" id="EYC10521.1"/>
    </source>
</evidence>
<organism evidence="1 2">
    <name type="scientific">Ancylostoma ceylanicum</name>
    <dbReference type="NCBI Taxonomy" id="53326"/>
    <lineage>
        <taxon>Eukaryota</taxon>
        <taxon>Metazoa</taxon>
        <taxon>Ecdysozoa</taxon>
        <taxon>Nematoda</taxon>
        <taxon>Chromadorea</taxon>
        <taxon>Rhabditida</taxon>
        <taxon>Rhabditina</taxon>
        <taxon>Rhabditomorpha</taxon>
        <taxon>Strongyloidea</taxon>
        <taxon>Ancylostomatidae</taxon>
        <taxon>Ancylostomatinae</taxon>
        <taxon>Ancylostoma</taxon>
    </lineage>
</organism>
<sequence length="116" mass="13522">MNSSRISMRKYEPALLDHTKTNGYGYNTRILMDWTHQVPLQPAMRSYLDLTLALQLNHQKRNLSQVADNSKVELLASTNLQQIWVTLHAYYDPEQDQSVEPRYQELSNSHAVTVYK</sequence>
<protein>
    <submittedName>
        <fullName evidence="1">Uncharacterized protein</fullName>
    </submittedName>
</protein>
<dbReference type="AlphaFoldDB" id="A0A016U6I8"/>
<evidence type="ECO:0000313" key="2">
    <source>
        <dbReference type="Proteomes" id="UP000024635"/>
    </source>
</evidence>